<reference evidence="3 4" key="1">
    <citation type="submission" date="2020-02" db="EMBL/GenBank/DDBJ databases">
        <authorList>
            <person name="Kim Y.B."/>
            <person name="Roh S.W."/>
        </authorList>
    </citation>
    <scope>NUCLEOTIDE SEQUENCE [LARGE SCALE GENOMIC DNA]</scope>
    <source>
        <strain evidence="3 4">DSM 103574</strain>
    </source>
</reference>
<accession>A0A858BUE2</accession>
<feature type="transmembrane region" description="Helical" evidence="1">
    <location>
        <begin position="12"/>
        <end position="31"/>
    </location>
</feature>
<evidence type="ECO:0000313" key="4">
    <source>
        <dbReference type="Proteomes" id="UP000466848"/>
    </source>
</evidence>
<keyword evidence="4" id="KW-1185">Reference proteome</keyword>
<dbReference type="PANTHER" id="PTHR34978">
    <property type="entry name" value="POSSIBLE SENSOR-TRANSDUCER PROTEIN BLAR"/>
    <property type="match status" value="1"/>
</dbReference>
<evidence type="ECO:0000259" key="2">
    <source>
        <dbReference type="Pfam" id="PF05569"/>
    </source>
</evidence>
<feature type="transmembrane region" description="Helical" evidence="1">
    <location>
        <begin position="310"/>
        <end position="330"/>
    </location>
</feature>
<protein>
    <recommendedName>
        <fullName evidence="2">Peptidase M56 domain-containing protein</fullName>
    </recommendedName>
</protein>
<dbReference type="RefSeq" id="WP_163065423.1">
    <property type="nucleotide sequence ID" value="NZ_CP048649.1"/>
</dbReference>
<dbReference type="Proteomes" id="UP000466848">
    <property type="component" value="Chromosome"/>
</dbReference>
<feature type="transmembrane region" description="Helical" evidence="1">
    <location>
        <begin position="111"/>
        <end position="133"/>
    </location>
</feature>
<name>A0A858BUE2_9FIRM</name>
<dbReference type="InterPro" id="IPR052173">
    <property type="entry name" value="Beta-lactam_resp_regulator"/>
</dbReference>
<organism evidence="3 4">
    <name type="scientific">Aminipila butyrica</name>
    <dbReference type="NCBI Taxonomy" id="433296"/>
    <lineage>
        <taxon>Bacteria</taxon>
        <taxon>Bacillati</taxon>
        <taxon>Bacillota</taxon>
        <taxon>Clostridia</taxon>
        <taxon>Peptostreptococcales</taxon>
        <taxon>Anaerovoracaceae</taxon>
        <taxon>Aminipila</taxon>
    </lineage>
</organism>
<evidence type="ECO:0000256" key="1">
    <source>
        <dbReference type="SAM" id="Phobius"/>
    </source>
</evidence>
<dbReference type="Pfam" id="PF05569">
    <property type="entry name" value="Peptidase_M56"/>
    <property type="match status" value="1"/>
</dbReference>
<keyword evidence="1" id="KW-1133">Transmembrane helix</keyword>
<keyword evidence="1" id="KW-0812">Transmembrane</keyword>
<dbReference type="CDD" id="cd07341">
    <property type="entry name" value="M56_BlaR1_MecR1_like"/>
    <property type="match status" value="1"/>
</dbReference>
<feature type="transmembrane region" description="Helical" evidence="1">
    <location>
        <begin position="38"/>
        <end position="57"/>
    </location>
</feature>
<evidence type="ECO:0000313" key="3">
    <source>
        <dbReference type="EMBL" id="QIB68560.1"/>
    </source>
</evidence>
<feature type="domain" description="Peptidase M56" evidence="2">
    <location>
        <begin position="10"/>
        <end position="300"/>
    </location>
</feature>
<dbReference type="PANTHER" id="PTHR34978:SF3">
    <property type="entry name" value="SLR0241 PROTEIN"/>
    <property type="match status" value="1"/>
</dbReference>
<feature type="transmembrane region" description="Helical" evidence="1">
    <location>
        <begin position="268"/>
        <end position="289"/>
    </location>
</feature>
<dbReference type="EMBL" id="CP048649">
    <property type="protein sequence ID" value="QIB68560.1"/>
    <property type="molecule type" value="Genomic_DNA"/>
</dbReference>
<proteinExistence type="predicted"/>
<gene>
    <name evidence="3" type="ORF">Ami103574_04140</name>
</gene>
<dbReference type="AlphaFoldDB" id="A0A858BUE2"/>
<dbReference type="InterPro" id="IPR008756">
    <property type="entry name" value="Peptidase_M56"/>
</dbReference>
<dbReference type="KEGG" id="abut:Ami103574_04140"/>
<keyword evidence="1" id="KW-0472">Membrane</keyword>
<feature type="transmembrane region" description="Helical" evidence="1">
    <location>
        <begin position="219"/>
        <end position="240"/>
    </location>
</feature>
<sequence length="534" mass="59697">MLHFRMDMPLYLMALYGSIMIVFLLLFRACLQNRLPKLVFPLLWSLVLIRLLVPFSLSSPLSAPVPDWPLPLSNTSTVYVSDIAQGTAPTDTSTMESAAYSMTNNTDSSNLGWQPVLITLFGLGAITTAGILLRQKLKYSRRLKNSLLVEHNQTINRILRDRNMGHILVFTNDEIASPLLCGIFHPRIYLPAGMDFQQVQTLQHILAHELMHIKRKDNWLKAVLLVALCLHWYNPLVWFMSKCLSSDLETACDGAVLRQLHGDERKSYAASLLAMAITGNRSTLLYSAFAKTEVERRIRNVLTYKKTTSFVLAISVLFVLTGTVAFATGGQAPFSADLSSYCSSTASRWGVRAELTRDIALGQHADQRADNKIFDVLESDTSKDPDIIASQVKAALAKEFNVEKSAFQLTVNLCLMDEEILQEYANQGITKGEDGFYLYKGESVRTYTDKMLGSVQTRENGAVDLSVHRNRLGQITSVTALKEGDREFDHRTKEIKRSQQEVFYNTSTTQDNASLAEQITVVQAEKGSGFANEQ</sequence>